<organism evidence="10 11">
    <name type="scientific">Effrenium voratum</name>
    <dbReference type="NCBI Taxonomy" id="2562239"/>
    <lineage>
        <taxon>Eukaryota</taxon>
        <taxon>Sar</taxon>
        <taxon>Alveolata</taxon>
        <taxon>Dinophyceae</taxon>
        <taxon>Suessiales</taxon>
        <taxon>Symbiodiniaceae</taxon>
        <taxon>Effrenium</taxon>
    </lineage>
</organism>
<evidence type="ECO:0000256" key="7">
    <source>
        <dbReference type="PIRSR" id="PIRSR601765-1"/>
    </source>
</evidence>
<reference evidence="10" key="1">
    <citation type="submission" date="2023-08" db="EMBL/GenBank/DDBJ databases">
        <authorList>
            <person name="Chen Y."/>
            <person name="Shah S."/>
            <person name="Dougan E. K."/>
            <person name="Thang M."/>
            <person name="Chan C."/>
        </authorList>
    </citation>
    <scope>NUCLEOTIDE SEQUENCE</scope>
</reference>
<sequence>MAANGAYAVQQRPAYPTYPTYPQTVMSPGQANGLPGYRVMPSTTPVQSGSQVIRPARISQVSNGVHAVPAASGVYSQRPSSAILSAASSPSAKTQPTSPSRKVRMVGDAPLPPQEALRLLKEGNQRFARGEARAARGQNIHQEQMQLDRAGEAPHTAVIGCADMRAPVDTVFDALPGDLFVLRNVGNTCSSAECSMIGSLEFCVNAINTRNIMVIGHKHCGAIKKATQALLHPHQQEEQVSKSLNVLLKRLSHIASKAVAELGTSADEEAIVSHAVKMTNVFHTIDSVLKHSSFLRVKVQKGEVEVHGGLFDFQTGQVEFLGPSPQQANIVKKWATAENLDA</sequence>
<dbReference type="PANTHER" id="PTHR11002">
    <property type="entry name" value="CARBONIC ANHYDRASE"/>
    <property type="match status" value="1"/>
</dbReference>
<name>A0AA36IMC6_9DINO</name>
<dbReference type="GO" id="GO:0004089">
    <property type="term" value="F:carbonate dehydratase activity"/>
    <property type="evidence" value="ECO:0007669"/>
    <property type="project" value="UniProtKB-UniRule"/>
</dbReference>
<feature type="region of interest" description="Disordered" evidence="9">
    <location>
        <begin position="84"/>
        <end position="108"/>
    </location>
</feature>
<keyword evidence="3 7" id="KW-0479">Metal-binding</keyword>
<dbReference type="InterPro" id="IPR001765">
    <property type="entry name" value="Carbonic_anhydrase"/>
</dbReference>
<feature type="binding site" evidence="7">
    <location>
        <position position="217"/>
    </location>
    <ligand>
        <name>Zn(2+)</name>
        <dbReference type="ChEBI" id="CHEBI:29105"/>
    </ligand>
</feature>
<keyword evidence="5 8" id="KW-0456">Lyase</keyword>
<evidence type="ECO:0000256" key="9">
    <source>
        <dbReference type="SAM" id="MobiDB-lite"/>
    </source>
</evidence>
<evidence type="ECO:0000256" key="6">
    <source>
        <dbReference type="ARBA" id="ARBA00048348"/>
    </source>
</evidence>
<comment type="catalytic activity">
    <reaction evidence="6 8">
        <text>hydrogencarbonate + H(+) = CO2 + H2O</text>
        <dbReference type="Rhea" id="RHEA:10748"/>
        <dbReference type="ChEBI" id="CHEBI:15377"/>
        <dbReference type="ChEBI" id="CHEBI:15378"/>
        <dbReference type="ChEBI" id="CHEBI:16526"/>
        <dbReference type="ChEBI" id="CHEBI:17544"/>
        <dbReference type="EC" id="4.2.1.1"/>
    </reaction>
</comment>
<dbReference type="InterPro" id="IPR036874">
    <property type="entry name" value="Carbonic_anhydrase_sf"/>
</dbReference>
<dbReference type="SMART" id="SM00947">
    <property type="entry name" value="Pro_CA"/>
    <property type="match status" value="1"/>
</dbReference>
<dbReference type="AlphaFoldDB" id="A0AA36IMC6"/>
<comment type="function">
    <text evidence="8">Reversible hydration of carbon dioxide.</text>
</comment>
<evidence type="ECO:0000256" key="4">
    <source>
        <dbReference type="ARBA" id="ARBA00022833"/>
    </source>
</evidence>
<accession>A0AA36IMC6</accession>
<dbReference type="EC" id="4.2.1.1" evidence="2 8"/>
<dbReference type="PANTHER" id="PTHR11002:SF76">
    <property type="entry name" value="CARBONIC ANHYDRASE"/>
    <property type="match status" value="1"/>
</dbReference>
<keyword evidence="11" id="KW-1185">Reference proteome</keyword>
<evidence type="ECO:0000256" key="1">
    <source>
        <dbReference type="ARBA" id="ARBA00006217"/>
    </source>
</evidence>
<comment type="caution">
    <text evidence="10">The sequence shown here is derived from an EMBL/GenBank/DDBJ whole genome shotgun (WGS) entry which is preliminary data.</text>
</comment>
<feature type="binding site" evidence="7">
    <location>
        <position position="220"/>
    </location>
    <ligand>
        <name>Zn(2+)</name>
        <dbReference type="ChEBI" id="CHEBI:29105"/>
    </ligand>
</feature>
<evidence type="ECO:0000256" key="2">
    <source>
        <dbReference type="ARBA" id="ARBA00012925"/>
    </source>
</evidence>
<evidence type="ECO:0000256" key="8">
    <source>
        <dbReference type="RuleBase" id="RU003956"/>
    </source>
</evidence>
<dbReference type="Proteomes" id="UP001178507">
    <property type="component" value="Unassembled WGS sequence"/>
</dbReference>
<evidence type="ECO:0000313" key="10">
    <source>
        <dbReference type="EMBL" id="CAJ1390279.1"/>
    </source>
</evidence>
<protein>
    <recommendedName>
        <fullName evidence="2 8">Carbonic anhydrase</fullName>
        <ecNumber evidence="2 8">4.2.1.1</ecNumber>
    </recommendedName>
    <alternativeName>
        <fullName evidence="8">Carbonate dehydratase</fullName>
    </alternativeName>
</protein>
<proteinExistence type="inferred from homology"/>
<evidence type="ECO:0000256" key="3">
    <source>
        <dbReference type="ARBA" id="ARBA00022723"/>
    </source>
</evidence>
<evidence type="ECO:0000256" key="5">
    <source>
        <dbReference type="ARBA" id="ARBA00023239"/>
    </source>
</evidence>
<evidence type="ECO:0000313" key="11">
    <source>
        <dbReference type="Proteomes" id="UP001178507"/>
    </source>
</evidence>
<dbReference type="SUPFAM" id="SSF53056">
    <property type="entry name" value="beta-carbonic anhydrase, cab"/>
    <property type="match status" value="1"/>
</dbReference>
<gene>
    <name evidence="10" type="ORF">EVOR1521_LOCUS15750</name>
</gene>
<dbReference type="Gene3D" id="3.40.1050.10">
    <property type="entry name" value="Carbonic anhydrase"/>
    <property type="match status" value="1"/>
</dbReference>
<feature type="binding site" evidence="7">
    <location>
        <position position="161"/>
    </location>
    <ligand>
        <name>Zn(2+)</name>
        <dbReference type="ChEBI" id="CHEBI:29105"/>
    </ligand>
</feature>
<feature type="binding site" evidence="7">
    <location>
        <position position="163"/>
    </location>
    <ligand>
        <name>Zn(2+)</name>
        <dbReference type="ChEBI" id="CHEBI:29105"/>
    </ligand>
</feature>
<comment type="cofactor">
    <cofactor evidence="7">
        <name>Zn(2+)</name>
        <dbReference type="ChEBI" id="CHEBI:29105"/>
    </cofactor>
    <text evidence="7">Binds 1 zinc ion per subunit.</text>
</comment>
<comment type="similarity">
    <text evidence="1 8">Belongs to the beta-class carbonic anhydrase family.</text>
</comment>
<dbReference type="EMBL" id="CAUJNA010002046">
    <property type="protein sequence ID" value="CAJ1390279.1"/>
    <property type="molecule type" value="Genomic_DNA"/>
</dbReference>
<dbReference type="Pfam" id="PF00484">
    <property type="entry name" value="Pro_CA"/>
    <property type="match status" value="1"/>
</dbReference>
<dbReference type="GO" id="GO:0008270">
    <property type="term" value="F:zinc ion binding"/>
    <property type="evidence" value="ECO:0007669"/>
    <property type="project" value="UniProtKB-UniRule"/>
</dbReference>
<keyword evidence="4 7" id="KW-0862">Zinc</keyword>